<accession>A0A0C2YWZ9</accession>
<feature type="region of interest" description="Disordered" evidence="1">
    <location>
        <begin position="451"/>
        <end position="487"/>
    </location>
</feature>
<dbReference type="STRING" id="686832.A0A0C2YWZ9"/>
<name>A0A0C2YWZ9_HEBCY</name>
<feature type="compositionally biased region" description="Basic and acidic residues" evidence="1">
    <location>
        <begin position="477"/>
        <end position="487"/>
    </location>
</feature>
<evidence type="ECO:0000313" key="2">
    <source>
        <dbReference type="EMBL" id="KIM45522.1"/>
    </source>
</evidence>
<feature type="compositionally biased region" description="Basic residues" evidence="1">
    <location>
        <begin position="127"/>
        <end position="142"/>
    </location>
</feature>
<keyword evidence="3" id="KW-1185">Reference proteome</keyword>
<dbReference type="Proteomes" id="UP000053424">
    <property type="component" value="Unassembled WGS sequence"/>
</dbReference>
<feature type="compositionally biased region" description="Acidic residues" evidence="1">
    <location>
        <begin position="454"/>
        <end position="476"/>
    </location>
</feature>
<dbReference type="AlphaFoldDB" id="A0A0C2YWZ9"/>
<reference evidence="2 3" key="1">
    <citation type="submission" date="2014-04" db="EMBL/GenBank/DDBJ databases">
        <authorList>
            <consortium name="DOE Joint Genome Institute"/>
            <person name="Kuo A."/>
            <person name="Gay G."/>
            <person name="Dore J."/>
            <person name="Kohler A."/>
            <person name="Nagy L.G."/>
            <person name="Floudas D."/>
            <person name="Copeland A."/>
            <person name="Barry K.W."/>
            <person name="Cichocki N."/>
            <person name="Veneault-Fourrey C."/>
            <person name="LaButti K."/>
            <person name="Lindquist E.A."/>
            <person name="Lipzen A."/>
            <person name="Lundell T."/>
            <person name="Morin E."/>
            <person name="Murat C."/>
            <person name="Sun H."/>
            <person name="Tunlid A."/>
            <person name="Henrissat B."/>
            <person name="Grigoriev I.V."/>
            <person name="Hibbett D.S."/>
            <person name="Martin F."/>
            <person name="Nordberg H.P."/>
            <person name="Cantor M.N."/>
            <person name="Hua S.X."/>
        </authorList>
    </citation>
    <scope>NUCLEOTIDE SEQUENCE [LARGE SCALE GENOMIC DNA]</scope>
    <source>
        <strain evidence="3">h7</strain>
    </source>
</reference>
<protein>
    <submittedName>
        <fullName evidence="2">Uncharacterized protein</fullName>
    </submittedName>
</protein>
<feature type="compositionally biased region" description="Polar residues" evidence="1">
    <location>
        <begin position="108"/>
        <end position="118"/>
    </location>
</feature>
<evidence type="ECO:0000313" key="3">
    <source>
        <dbReference type="Proteomes" id="UP000053424"/>
    </source>
</evidence>
<feature type="compositionally biased region" description="Basic residues" evidence="1">
    <location>
        <begin position="198"/>
        <end position="207"/>
    </location>
</feature>
<feature type="compositionally biased region" description="Polar residues" evidence="1">
    <location>
        <begin position="152"/>
        <end position="162"/>
    </location>
</feature>
<feature type="region of interest" description="Disordered" evidence="1">
    <location>
        <begin position="108"/>
        <end position="213"/>
    </location>
</feature>
<dbReference type="EMBL" id="KN831772">
    <property type="protein sequence ID" value="KIM45522.1"/>
    <property type="molecule type" value="Genomic_DNA"/>
</dbReference>
<sequence>MSADLPLQLVGTQAFLPALHAYIRNVANSPSLPLDHVIFRSLLLCLIAGDKHLILRTPEEDVGLTVKLTVWTLSYIFNLPTRKLKIRSRPAVKSDPAAFLRSLFLPSGTSSSANSSQDEGADDNLKHAGHQRQRAHSKQRKSKSPEYARSRSFPNNLGQTESVAAPPPSILKPQPIYPGGAAGPSRLPNSFTEPVPSIHRRRKTRSHSSRELPRALVVSGLENGSNSMQRAFSDVLSEKRVVLEGQEDGVWNLPEGFITVYVCPWNARERPAIHKTLLDKFAMSTNVFISQNIRRELNLLPFSPAPRPFHPDFLSHSNPGSPSPTVTIPLPPTHTPPTFTKPLPIHRKSSSSFNPPVLQDTVLPYSFIKSLQQVKQNAYISWRLQLYLSDIFSATRHHSRLDAMLLTAKSMKDAEDLVKASRVVGNDLTGMELVRPTLCVDDQELELQPSEELVVLEEEEEGGEGEEEQEEQEEETSERNEDNPVDRVLDVSEVDIARIVPRVVSHRVRLRDGPEDEMLSSALFGATFKPPPEVLQTDEVPLDSVKKVLVQILSDV</sequence>
<gene>
    <name evidence="2" type="ORF">M413DRAFT_442188</name>
</gene>
<organism evidence="2 3">
    <name type="scientific">Hebeloma cylindrosporum</name>
    <dbReference type="NCBI Taxonomy" id="76867"/>
    <lineage>
        <taxon>Eukaryota</taxon>
        <taxon>Fungi</taxon>
        <taxon>Dikarya</taxon>
        <taxon>Basidiomycota</taxon>
        <taxon>Agaricomycotina</taxon>
        <taxon>Agaricomycetes</taxon>
        <taxon>Agaricomycetidae</taxon>
        <taxon>Agaricales</taxon>
        <taxon>Agaricineae</taxon>
        <taxon>Hymenogastraceae</taxon>
        <taxon>Hebeloma</taxon>
    </lineage>
</organism>
<reference evidence="3" key="2">
    <citation type="submission" date="2015-01" db="EMBL/GenBank/DDBJ databases">
        <title>Evolutionary Origins and Diversification of the Mycorrhizal Mutualists.</title>
        <authorList>
            <consortium name="DOE Joint Genome Institute"/>
            <consortium name="Mycorrhizal Genomics Consortium"/>
            <person name="Kohler A."/>
            <person name="Kuo A."/>
            <person name="Nagy L.G."/>
            <person name="Floudas D."/>
            <person name="Copeland A."/>
            <person name="Barry K.W."/>
            <person name="Cichocki N."/>
            <person name="Veneault-Fourrey C."/>
            <person name="LaButti K."/>
            <person name="Lindquist E.A."/>
            <person name="Lipzen A."/>
            <person name="Lundell T."/>
            <person name="Morin E."/>
            <person name="Murat C."/>
            <person name="Riley R."/>
            <person name="Ohm R."/>
            <person name="Sun H."/>
            <person name="Tunlid A."/>
            <person name="Henrissat B."/>
            <person name="Grigoriev I.V."/>
            <person name="Hibbett D.S."/>
            <person name="Martin F."/>
        </authorList>
    </citation>
    <scope>NUCLEOTIDE SEQUENCE [LARGE SCALE GENOMIC DNA]</scope>
    <source>
        <strain evidence="3">h7</strain>
    </source>
</reference>
<dbReference type="OrthoDB" id="5582146at2759"/>
<dbReference type="HOGENOM" id="CLU_023002_0_0_1"/>
<proteinExistence type="predicted"/>
<evidence type="ECO:0000256" key="1">
    <source>
        <dbReference type="SAM" id="MobiDB-lite"/>
    </source>
</evidence>